<dbReference type="GO" id="GO:0052381">
    <property type="term" value="F:tRNA dimethylallyltransferase activity"/>
    <property type="evidence" value="ECO:0007669"/>
    <property type="project" value="UniProtKB-UniRule"/>
</dbReference>
<keyword evidence="4 10" id="KW-0808">Transferase</keyword>
<evidence type="ECO:0000256" key="7">
    <source>
        <dbReference type="ARBA" id="ARBA00022840"/>
    </source>
</evidence>
<dbReference type="GO" id="GO:0006400">
    <property type="term" value="P:tRNA modification"/>
    <property type="evidence" value="ECO:0007669"/>
    <property type="project" value="TreeGrafter"/>
</dbReference>
<name>A0A8J6TK06_9CHLR</name>
<dbReference type="EMBL" id="JACNJN010000140">
    <property type="protein sequence ID" value="MBC8336117.1"/>
    <property type="molecule type" value="Genomic_DNA"/>
</dbReference>
<evidence type="ECO:0000256" key="6">
    <source>
        <dbReference type="ARBA" id="ARBA00022741"/>
    </source>
</evidence>
<dbReference type="PANTHER" id="PTHR11088:SF60">
    <property type="entry name" value="TRNA DIMETHYLALLYLTRANSFERASE"/>
    <property type="match status" value="1"/>
</dbReference>
<comment type="caution">
    <text evidence="14">The sequence shown here is derived from an EMBL/GenBank/DDBJ whole genome shotgun (WGS) entry which is preliminary data.</text>
</comment>
<comment type="catalytic activity">
    <reaction evidence="9 10 11">
        <text>adenosine(37) in tRNA + dimethylallyl diphosphate = N(6)-dimethylallyladenosine(37) in tRNA + diphosphate</text>
        <dbReference type="Rhea" id="RHEA:26482"/>
        <dbReference type="Rhea" id="RHEA-COMP:10162"/>
        <dbReference type="Rhea" id="RHEA-COMP:10375"/>
        <dbReference type="ChEBI" id="CHEBI:33019"/>
        <dbReference type="ChEBI" id="CHEBI:57623"/>
        <dbReference type="ChEBI" id="CHEBI:74411"/>
        <dbReference type="ChEBI" id="CHEBI:74415"/>
        <dbReference type="EC" id="2.5.1.75"/>
    </reaction>
</comment>
<feature type="binding site" evidence="10">
    <location>
        <begin position="15"/>
        <end position="22"/>
    </location>
    <ligand>
        <name>ATP</name>
        <dbReference type="ChEBI" id="CHEBI:30616"/>
    </ligand>
</feature>
<protein>
    <recommendedName>
        <fullName evidence="10">tRNA dimethylallyltransferase</fullName>
        <ecNumber evidence="10">2.5.1.75</ecNumber>
    </recommendedName>
    <alternativeName>
        <fullName evidence="10">Dimethylallyl diphosphate:tRNA dimethylallyltransferase</fullName>
        <shortName evidence="10">DMAPP:tRNA dimethylallyltransferase</shortName>
        <shortName evidence="10">DMATase</shortName>
    </alternativeName>
    <alternativeName>
        <fullName evidence="10">Isopentenyl-diphosphate:tRNA isopentenyltransferase</fullName>
        <shortName evidence="10">IPP transferase</shortName>
        <shortName evidence="10">IPPT</shortName>
        <shortName evidence="10">IPTase</shortName>
    </alternativeName>
</protein>
<evidence type="ECO:0000256" key="1">
    <source>
        <dbReference type="ARBA" id="ARBA00001946"/>
    </source>
</evidence>
<evidence type="ECO:0000256" key="8">
    <source>
        <dbReference type="ARBA" id="ARBA00022842"/>
    </source>
</evidence>
<feature type="region of interest" description="Interaction with substrate tRNA" evidence="10">
    <location>
        <begin position="40"/>
        <end position="43"/>
    </location>
</feature>
<evidence type="ECO:0000256" key="5">
    <source>
        <dbReference type="ARBA" id="ARBA00022694"/>
    </source>
</evidence>
<keyword evidence="6 10" id="KW-0547">Nucleotide-binding</keyword>
<evidence type="ECO:0000256" key="10">
    <source>
        <dbReference type="HAMAP-Rule" id="MF_00185"/>
    </source>
</evidence>
<comment type="caution">
    <text evidence="10">Lacks conserved residue(s) required for the propagation of feature annotation.</text>
</comment>
<sequence length="327" mass="36656">MNVESLTPPLIAIIGPTAVGKTELSLQLAERLNGEIISSDSRLFYRGMNIGTAKPSAEELARVPHHLINVADPDEIWSLATFQKAAQKAIAEIRERGKLPFLVGGTGQYLRAVTEGWLPPKVEADERLRAELEKMKESNGPEWLHAKLAILDPQAAAKIDYRNVRRTIRAMEVILTTGKKFSSQRKSGTSPYNLLTIGLKRPRAELYDRVDLRIEAMFAAGLLGEVQGLLDEGYAAELPSMSAISYRECVAILNGEMTQDEAITQIKRITRVFVRRQANWFKEDDASIHWFDAGSAESVIHIEKLIRNWLIKMGFQRIFSCIIDSIK</sequence>
<evidence type="ECO:0000256" key="3">
    <source>
        <dbReference type="ARBA" id="ARBA00005842"/>
    </source>
</evidence>
<dbReference type="AlphaFoldDB" id="A0A8J6TK06"/>
<dbReference type="SUPFAM" id="SSF52540">
    <property type="entry name" value="P-loop containing nucleoside triphosphate hydrolases"/>
    <property type="match status" value="2"/>
</dbReference>
<reference evidence="14 15" key="1">
    <citation type="submission" date="2020-08" db="EMBL/GenBank/DDBJ databases">
        <title>Bridging the membrane lipid divide: bacteria of the FCB group superphylum have the potential to synthesize archaeal ether lipids.</title>
        <authorList>
            <person name="Villanueva L."/>
            <person name="Von Meijenfeldt F.A.B."/>
            <person name="Westbye A.B."/>
            <person name="Yadav S."/>
            <person name="Hopmans E.C."/>
            <person name="Dutilh B.E."/>
            <person name="Sinninghe Damste J.S."/>
        </authorList>
    </citation>
    <scope>NUCLEOTIDE SEQUENCE [LARGE SCALE GENOMIC DNA]</scope>
    <source>
        <strain evidence="14">NIOZ-UU36</strain>
    </source>
</reference>
<organism evidence="14 15">
    <name type="scientific">Candidatus Desulfolinea nitratireducens</name>
    <dbReference type="NCBI Taxonomy" id="2841698"/>
    <lineage>
        <taxon>Bacteria</taxon>
        <taxon>Bacillati</taxon>
        <taxon>Chloroflexota</taxon>
        <taxon>Anaerolineae</taxon>
        <taxon>Anaerolineales</taxon>
        <taxon>Anaerolineales incertae sedis</taxon>
        <taxon>Candidatus Desulfolinea</taxon>
    </lineage>
</organism>
<dbReference type="Gene3D" id="1.10.20.140">
    <property type="match status" value="1"/>
</dbReference>
<comment type="similarity">
    <text evidence="3 10 13">Belongs to the IPP transferase family.</text>
</comment>
<evidence type="ECO:0000256" key="2">
    <source>
        <dbReference type="ARBA" id="ARBA00003213"/>
    </source>
</evidence>
<evidence type="ECO:0000256" key="4">
    <source>
        <dbReference type="ARBA" id="ARBA00022679"/>
    </source>
</evidence>
<keyword evidence="5 10" id="KW-0819">tRNA processing</keyword>
<feature type="site" description="Interaction with substrate tRNA" evidence="10">
    <location>
        <position position="106"/>
    </location>
</feature>
<dbReference type="HAMAP" id="MF_00185">
    <property type="entry name" value="IPP_trans"/>
    <property type="match status" value="1"/>
</dbReference>
<evidence type="ECO:0000256" key="9">
    <source>
        <dbReference type="ARBA" id="ARBA00049563"/>
    </source>
</evidence>
<dbReference type="PANTHER" id="PTHR11088">
    <property type="entry name" value="TRNA DIMETHYLALLYLTRANSFERASE"/>
    <property type="match status" value="1"/>
</dbReference>
<dbReference type="NCBIfam" id="TIGR00174">
    <property type="entry name" value="miaA"/>
    <property type="match status" value="1"/>
</dbReference>
<dbReference type="Gene3D" id="3.40.50.300">
    <property type="entry name" value="P-loop containing nucleotide triphosphate hydrolases"/>
    <property type="match status" value="1"/>
</dbReference>
<evidence type="ECO:0000313" key="14">
    <source>
        <dbReference type="EMBL" id="MBC8336117.1"/>
    </source>
</evidence>
<dbReference type="InterPro" id="IPR039657">
    <property type="entry name" value="Dimethylallyltransferase"/>
</dbReference>
<accession>A0A8J6TK06</accession>
<feature type="binding site" evidence="10">
    <location>
        <begin position="17"/>
        <end position="22"/>
    </location>
    <ligand>
        <name>substrate</name>
    </ligand>
</feature>
<evidence type="ECO:0000256" key="12">
    <source>
        <dbReference type="RuleBase" id="RU003784"/>
    </source>
</evidence>
<keyword evidence="7 10" id="KW-0067">ATP-binding</keyword>
<evidence type="ECO:0000256" key="11">
    <source>
        <dbReference type="RuleBase" id="RU003783"/>
    </source>
</evidence>
<proteinExistence type="inferred from homology"/>
<dbReference type="Pfam" id="PF01715">
    <property type="entry name" value="IPPT"/>
    <property type="match status" value="1"/>
</dbReference>
<dbReference type="InterPro" id="IPR027417">
    <property type="entry name" value="P-loop_NTPase"/>
</dbReference>
<comment type="function">
    <text evidence="2 10 12">Catalyzes the transfer of a dimethylallyl group onto the adenine at position 37 in tRNAs that read codons beginning with uridine, leading to the formation of N6-(dimethylallyl)adenosine (i(6)A).</text>
</comment>
<keyword evidence="8 10" id="KW-0460">Magnesium</keyword>
<dbReference type="GO" id="GO:0005524">
    <property type="term" value="F:ATP binding"/>
    <property type="evidence" value="ECO:0007669"/>
    <property type="project" value="UniProtKB-UniRule"/>
</dbReference>
<dbReference type="InterPro" id="IPR018022">
    <property type="entry name" value="IPT"/>
</dbReference>
<comment type="subunit">
    <text evidence="10">Monomer.</text>
</comment>
<evidence type="ECO:0000313" key="15">
    <source>
        <dbReference type="Proteomes" id="UP000614469"/>
    </source>
</evidence>
<dbReference type="Proteomes" id="UP000614469">
    <property type="component" value="Unassembled WGS sequence"/>
</dbReference>
<feature type="site" description="Interaction with substrate tRNA" evidence="10">
    <location>
        <position position="129"/>
    </location>
</feature>
<dbReference type="EC" id="2.5.1.75" evidence="10"/>
<comment type="cofactor">
    <cofactor evidence="1 10">
        <name>Mg(2+)</name>
        <dbReference type="ChEBI" id="CHEBI:18420"/>
    </cofactor>
</comment>
<gene>
    <name evidence="10 14" type="primary">miaA</name>
    <name evidence="14" type="ORF">H8E29_12685</name>
</gene>
<evidence type="ECO:0000256" key="13">
    <source>
        <dbReference type="RuleBase" id="RU003785"/>
    </source>
</evidence>